<dbReference type="PROSITE" id="PS51668">
    <property type="entry name" value="TSAA_2"/>
    <property type="match status" value="1"/>
</dbReference>
<proteinExistence type="inferred from homology"/>
<evidence type="ECO:0000256" key="1">
    <source>
        <dbReference type="ARBA" id="ARBA00022691"/>
    </source>
</evidence>
<sequence length="354" mass="38705">MTSKWTWYVAAGAIGAGLGAAAVWAALYEDTLPSDIAALEAECSSDADDQDRVIASLRHELEKEKALRAQERSGRTNAERDARVLAQKQLEKEGYNFEPIGVVSSCFADRRGTPRQGALVPGGKARIQLKTAISPTSLECLDQFSHMWVLFVFHENTNLAKVSVAQKAYPAKIAPPRLGGKKVGLFSTRTPHRPNSIGLTVVKVDHVSGRCVDISGHDLVEGTPVLDIKPFVPYDNVPDLVCPEWVAERVDGPARTVDFTPDATAQLERAIGAMRFYTSAADLQATIAQVLILDIRSVHQKRGQSSDVVYSCRVDNLVVEFETLESAIQVTKCSVFDKRTKGNEDEHDTTDANE</sequence>
<reference evidence="4" key="2">
    <citation type="submission" date="2019-06" db="EMBL/GenBank/DDBJ databases">
        <title>Genomics analysis of Aphanomyces spp. identifies a new class of oomycete effector associated with host adaptation.</title>
        <authorList>
            <person name="Gaulin E."/>
        </authorList>
    </citation>
    <scope>NUCLEOTIDE SEQUENCE</scope>
    <source>
        <strain evidence="4">CBS 578.67</strain>
    </source>
</reference>
<dbReference type="SUPFAM" id="SSF118196">
    <property type="entry name" value="YaeB-like"/>
    <property type="match status" value="1"/>
</dbReference>
<dbReference type="InterPro" id="IPR036414">
    <property type="entry name" value="YaeB_N_sf"/>
</dbReference>
<dbReference type="InterPro" id="IPR040372">
    <property type="entry name" value="YaeB-like"/>
</dbReference>
<evidence type="ECO:0000259" key="3">
    <source>
        <dbReference type="PROSITE" id="PS51668"/>
    </source>
</evidence>
<reference evidence="5 6" key="1">
    <citation type="submission" date="2019-03" db="EMBL/GenBank/DDBJ databases">
        <authorList>
            <person name="Gaulin E."/>
            <person name="Dumas B."/>
        </authorList>
    </citation>
    <scope>NUCLEOTIDE SEQUENCE [LARGE SCALE GENOMIC DNA]</scope>
    <source>
        <strain evidence="5">CBS 568.67</strain>
    </source>
</reference>
<dbReference type="Pfam" id="PF01980">
    <property type="entry name" value="TrmO_N"/>
    <property type="match status" value="1"/>
</dbReference>
<dbReference type="Gene3D" id="3.30.2310.10">
    <property type="entry name" value="YaeB-like"/>
    <property type="match status" value="1"/>
</dbReference>
<keyword evidence="6" id="KW-1185">Reference proteome</keyword>
<dbReference type="Proteomes" id="UP000332933">
    <property type="component" value="Unassembled WGS sequence"/>
</dbReference>
<dbReference type="FunFam" id="2.40.30.70:FF:000003">
    <property type="entry name" value="tRNA (Adenine(37)-N6)-methyltransferase isoform A"/>
    <property type="match status" value="1"/>
</dbReference>
<evidence type="ECO:0000313" key="4">
    <source>
        <dbReference type="EMBL" id="KAF0698837.1"/>
    </source>
</evidence>
<dbReference type="Gene3D" id="2.40.30.70">
    <property type="entry name" value="YaeB-like"/>
    <property type="match status" value="1"/>
</dbReference>
<dbReference type="PANTHER" id="PTHR12818:SF0">
    <property type="entry name" value="TRNA (ADENINE(37)-N6)-METHYLTRANSFERASE"/>
    <property type="match status" value="1"/>
</dbReference>
<evidence type="ECO:0000256" key="2">
    <source>
        <dbReference type="ARBA" id="ARBA00033753"/>
    </source>
</evidence>
<dbReference type="InterPro" id="IPR036413">
    <property type="entry name" value="YaeB-like_sf"/>
</dbReference>
<comment type="similarity">
    <text evidence="2">Belongs to the tRNA methyltransferase O family.</text>
</comment>
<dbReference type="EMBL" id="VJMH01005217">
    <property type="protein sequence ID" value="KAF0698837.1"/>
    <property type="molecule type" value="Genomic_DNA"/>
</dbReference>
<gene>
    <name evidence="5" type="primary">Aste57867_10561</name>
    <name evidence="4" type="ORF">As57867_010521</name>
    <name evidence="5" type="ORF">ASTE57867_10561</name>
</gene>
<dbReference type="AlphaFoldDB" id="A0A485KS71"/>
<dbReference type="OrthoDB" id="4882at2759"/>
<name>A0A485KS71_9STRA</name>
<dbReference type="NCBIfam" id="TIGR00104">
    <property type="entry name" value="tRNA_TsaA"/>
    <property type="match status" value="1"/>
</dbReference>
<keyword evidence="1" id="KW-0949">S-adenosyl-L-methionine</keyword>
<protein>
    <submittedName>
        <fullName evidence="5">Aste57867_10561 protein</fullName>
    </submittedName>
</protein>
<evidence type="ECO:0000313" key="6">
    <source>
        <dbReference type="Proteomes" id="UP000332933"/>
    </source>
</evidence>
<feature type="domain" description="TsaA-like" evidence="3">
    <location>
        <begin position="97"/>
        <end position="240"/>
    </location>
</feature>
<dbReference type="CDD" id="cd09281">
    <property type="entry name" value="UPF0066"/>
    <property type="match status" value="1"/>
</dbReference>
<accession>A0A485KS71</accession>
<dbReference type="EMBL" id="CAADRA010005238">
    <property type="protein sequence ID" value="VFT87434.1"/>
    <property type="molecule type" value="Genomic_DNA"/>
</dbReference>
<organism evidence="5 6">
    <name type="scientific">Aphanomyces stellatus</name>
    <dbReference type="NCBI Taxonomy" id="120398"/>
    <lineage>
        <taxon>Eukaryota</taxon>
        <taxon>Sar</taxon>
        <taxon>Stramenopiles</taxon>
        <taxon>Oomycota</taxon>
        <taxon>Saprolegniomycetes</taxon>
        <taxon>Saprolegniales</taxon>
        <taxon>Verrucalvaceae</taxon>
        <taxon>Aphanomyces</taxon>
    </lineage>
</organism>
<dbReference type="PANTHER" id="PTHR12818">
    <property type="entry name" value="TRNA (ADENINE(37)-N6)-METHYLTRANSFERASE"/>
    <property type="match status" value="1"/>
</dbReference>
<evidence type="ECO:0000313" key="5">
    <source>
        <dbReference type="EMBL" id="VFT87434.1"/>
    </source>
</evidence>
<dbReference type="InterPro" id="IPR023370">
    <property type="entry name" value="TrmO-like_N"/>
</dbReference>